<evidence type="ECO:0000313" key="3">
    <source>
        <dbReference type="EMBL" id="QNO50636.1"/>
    </source>
</evidence>
<organism evidence="2">
    <name type="scientific">Candidatus Methanogaster sp. ANME-2c ERB4</name>
    <dbReference type="NCBI Taxonomy" id="2759911"/>
    <lineage>
        <taxon>Archaea</taxon>
        <taxon>Methanobacteriati</taxon>
        <taxon>Methanobacteriota</taxon>
        <taxon>Stenosarchaea group</taxon>
        <taxon>Methanomicrobia</taxon>
        <taxon>Methanosarcinales</taxon>
        <taxon>ANME-2 cluster</taxon>
        <taxon>Candidatus Methanogasteraceae</taxon>
        <taxon>Candidatus Methanogaster</taxon>
    </lineage>
</organism>
<sequence length="93" mass="10145">MERKTLSLGLVFSFTAMLIPAAQQAKGKAAPAIEKADDHLVLEAVKFISPKKVIVFMVPASILESSARNPTMSIYHNLLSKYQCISIITPGEK</sequence>
<accession>A0A7G9Y7H8</accession>
<dbReference type="EMBL" id="MT630849">
    <property type="protein sequence ID" value="QNO43683.1"/>
    <property type="molecule type" value="Genomic_DNA"/>
</dbReference>
<dbReference type="AlphaFoldDB" id="A0A7G9Y7H8"/>
<gene>
    <name evidence="2" type="ORF">AECFJODE_00015</name>
    <name evidence="1" type="ORF">FICJDHNH_00023</name>
    <name evidence="3" type="ORF">PPJMCGDE_00007</name>
</gene>
<dbReference type="EMBL" id="MT631444">
    <property type="protein sequence ID" value="QNO50636.1"/>
    <property type="molecule type" value="Genomic_DNA"/>
</dbReference>
<reference evidence="2" key="1">
    <citation type="submission" date="2020-06" db="EMBL/GenBank/DDBJ databases">
        <title>Unique genomic features of the anaerobic methanotrophic archaea.</title>
        <authorList>
            <person name="Chadwick G.L."/>
            <person name="Skennerton C.T."/>
            <person name="Laso-Perez R."/>
            <person name="Leu A.O."/>
            <person name="Speth D.R."/>
            <person name="Yu H."/>
            <person name="Morgan-Lang C."/>
            <person name="Hatzenpichler R."/>
            <person name="Goudeau D."/>
            <person name="Malmstrom R."/>
            <person name="Brazelton W.J."/>
            <person name="Woyke T."/>
            <person name="Hallam S.J."/>
            <person name="Tyson G.W."/>
            <person name="Wegener G."/>
            <person name="Boetius A."/>
            <person name="Orphan V."/>
        </authorList>
    </citation>
    <scope>NUCLEOTIDE SEQUENCE</scope>
</reference>
<name>A0A7G9Y7H8_9EURY</name>
<dbReference type="EMBL" id="MT630878">
    <property type="protein sequence ID" value="QNO43962.1"/>
    <property type="molecule type" value="Genomic_DNA"/>
</dbReference>
<proteinExistence type="predicted"/>
<evidence type="ECO:0000313" key="1">
    <source>
        <dbReference type="EMBL" id="QNO43683.1"/>
    </source>
</evidence>
<protein>
    <submittedName>
        <fullName evidence="2">Uncharacterized protein</fullName>
    </submittedName>
</protein>
<evidence type="ECO:0000313" key="2">
    <source>
        <dbReference type="EMBL" id="QNO43962.1"/>
    </source>
</evidence>